<gene>
    <name evidence="3" type="primary">shakB</name>
</gene>
<name>A0A6I8W474_DROPS</name>
<dbReference type="RefSeq" id="XP_033237494.1">
    <property type="nucleotide sequence ID" value="XM_033381603.1"/>
</dbReference>
<dbReference type="AlphaFoldDB" id="A0A6I8W474"/>
<feature type="compositionally biased region" description="Low complexity" evidence="1">
    <location>
        <begin position="206"/>
        <end position="221"/>
    </location>
</feature>
<feature type="region of interest" description="Disordered" evidence="1">
    <location>
        <begin position="180"/>
        <end position="302"/>
    </location>
</feature>
<accession>A0A6I8W474</accession>
<feature type="compositionally biased region" description="Low complexity" evidence="1">
    <location>
        <begin position="233"/>
        <end position="252"/>
    </location>
</feature>
<organism evidence="2 3">
    <name type="scientific">Drosophila pseudoobscura pseudoobscura</name>
    <name type="common">Fruit fly</name>
    <dbReference type="NCBI Taxonomy" id="46245"/>
    <lineage>
        <taxon>Eukaryota</taxon>
        <taxon>Metazoa</taxon>
        <taxon>Ecdysozoa</taxon>
        <taxon>Arthropoda</taxon>
        <taxon>Hexapoda</taxon>
        <taxon>Insecta</taxon>
        <taxon>Pterygota</taxon>
        <taxon>Neoptera</taxon>
        <taxon>Endopterygota</taxon>
        <taxon>Diptera</taxon>
        <taxon>Brachycera</taxon>
        <taxon>Muscomorpha</taxon>
        <taxon>Ephydroidea</taxon>
        <taxon>Drosophilidae</taxon>
        <taxon>Drosophila</taxon>
        <taxon>Sophophora</taxon>
    </lineage>
</organism>
<dbReference type="InParanoid" id="A0A6I8W474"/>
<reference evidence="3" key="1">
    <citation type="submission" date="2025-08" db="UniProtKB">
        <authorList>
            <consortium name="RefSeq"/>
        </authorList>
    </citation>
    <scope>IDENTIFICATION</scope>
    <source>
        <strain evidence="3">MV-25-SWS-2005</strain>
        <tissue evidence="3">Whole body</tissue>
    </source>
</reference>
<dbReference type="Proteomes" id="UP000001819">
    <property type="component" value="Chromosome X"/>
</dbReference>
<proteinExistence type="predicted"/>
<keyword evidence="2" id="KW-1185">Reference proteome</keyword>
<evidence type="ECO:0000313" key="2">
    <source>
        <dbReference type="Proteomes" id="UP000001819"/>
    </source>
</evidence>
<sequence length="302" mass="32207">MYKPDTLTRRGSLRSLRSAPLLSTVLESTLSLTRIHPIASLELPGLDYAIQSQSALGGLGHHRELGTSLRSGIAAITAASASAGGLSQSQSALLGRYGPNASIRHNERKIVQPKRVLSRKLKPHLVADTVKQYISRAQRTTKKGTQEQQNNMEFLRGVYAFMQVSRSSVDYSNSSISNVSGNGNGNGEASGGYEATLTTLPSDEPATISSRRSTNRTANSAIRTIRETEPETEATATATAATTATAEEAAATWPGQAPSQQTKTKSKSQTRSPAQKPQQSQSQSQSRQLLQTAAPAETVQDS</sequence>
<evidence type="ECO:0000256" key="1">
    <source>
        <dbReference type="SAM" id="MobiDB-lite"/>
    </source>
</evidence>
<feature type="compositionally biased region" description="Low complexity" evidence="1">
    <location>
        <begin position="259"/>
        <end position="291"/>
    </location>
</feature>
<protein>
    <submittedName>
        <fullName evidence="3">Uncharacterized protein shakB isoform X6</fullName>
    </submittedName>
</protein>
<evidence type="ECO:0000313" key="3">
    <source>
        <dbReference type="RefSeq" id="XP_033237494.1"/>
    </source>
</evidence>